<reference evidence="1 2" key="1">
    <citation type="journal article" date="2014" name="ISME J.">
        <title>Adaptation of an abundant Roseobacter RCA organism to pelagic systems revealed by genomic and transcriptomic analyses.</title>
        <authorList>
            <person name="Voget S."/>
            <person name="Wemheuer B."/>
            <person name="Brinkhoff T."/>
            <person name="Vollmers J."/>
            <person name="Dietrich S."/>
            <person name="Giebel H.A."/>
            <person name="Beardsley C."/>
            <person name="Sardemann C."/>
            <person name="Bakenhus I."/>
            <person name="Billerbeck S."/>
            <person name="Daniel R."/>
            <person name="Simon M."/>
        </authorList>
    </citation>
    <scope>NUCLEOTIDE SEQUENCE [LARGE SCALE GENOMIC DNA]</scope>
    <source>
        <strain evidence="1 2">RCA23</strain>
    </source>
</reference>
<dbReference type="AlphaFoldDB" id="A0AAN0VID0"/>
<keyword evidence="2" id="KW-1185">Reference proteome</keyword>
<evidence type="ECO:0000313" key="2">
    <source>
        <dbReference type="Proteomes" id="UP000028680"/>
    </source>
</evidence>
<organism evidence="1 2">
    <name type="scientific">Planktomarina temperata RCA23</name>
    <dbReference type="NCBI Taxonomy" id="666509"/>
    <lineage>
        <taxon>Bacteria</taxon>
        <taxon>Pseudomonadati</taxon>
        <taxon>Pseudomonadota</taxon>
        <taxon>Alphaproteobacteria</taxon>
        <taxon>Rhodobacterales</taxon>
        <taxon>Paracoccaceae</taxon>
        <taxon>Planktomarina</taxon>
    </lineage>
</organism>
<dbReference type="EMBL" id="CP003984">
    <property type="protein sequence ID" value="AII87011.1"/>
    <property type="molecule type" value="Genomic_DNA"/>
</dbReference>
<dbReference type="Proteomes" id="UP000028680">
    <property type="component" value="Chromosome"/>
</dbReference>
<accession>A0AAN0VID0</accession>
<name>A0AAN0VID0_9RHOB</name>
<evidence type="ECO:0000313" key="1">
    <source>
        <dbReference type="EMBL" id="AII87011.1"/>
    </source>
</evidence>
<dbReference type="RefSeq" id="WP_052377087.1">
    <property type="nucleotide sequence ID" value="NZ_CP003984.1"/>
</dbReference>
<gene>
    <name evidence="1" type="ORF">RCA23_c14720</name>
</gene>
<proteinExistence type="predicted"/>
<sequence length="127" mass="13210">MSDVSILEQRITVAIRRISAATEAVPLNRAASAPAPVEPAAPENVHSDALTALDAQLSQVMQSNAQLRASNQALRAANAEGLGDASLINAGMQAQIDALTAERAAEAAQLELLLTALTQTDEEPRDA</sequence>
<protein>
    <submittedName>
        <fullName evidence="1">Uncharacterized protein</fullName>
    </submittedName>
</protein>
<dbReference type="KEGG" id="ptp:RCA23_c14720"/>